<proteinExistence type="inferred from homology"/>
<feature type="domain" description="GST C-terminal" evidence="6">
    <location>
        <begin position="152"/>
        <end position="276"/>
    </location>
</feature>
<evidence type="ECO:0000313" key="7">
    <source>
        <dbReference type="EMBL" id="KAA8565306.1"/>
    </source>
</evidence>
<sequence length="276" mass="31591">MNSLSLPPSYPQHTKIFDGSRYIKRNPPSSKSSFKSLNRFKHHQHHQNQFSVLYKSITSPKMVLKLYGMRQATCTQRVLTTLSEKGIEFELVVVNLRAGEQKEPSHLEKQPFGKVPVLDDDGFLIYESRAICKYLARKYADKGTKLIPVEGDLKAYGLFEQACSLEQAYFDTETFGVWFENAIKPRRGWGATSEETVQKHLQTLDKNLAVYDQILSKQKYLAGDEFTLADLFHLPHGTQALKYGFQDLLGKYPHVNKWWEGLQARESWKEVVAGAA</sequence>
<gene>
    <name evidence="7" type="ORF">EYC84_011028</name>
</gene>
<dbReference type="InterPro" id="IPR010987">
    <property type="entry name" value="Glutathione-S-Trfase_C-like"/>
</dbReference>
<evidence type="ECO:0000259" key="5">
    <source>
        <dbReference type="PROSITE" id="PS50404"/>
    </source>
</evidence>
<evidence type="ECO:0000256" key="2">
    <source>
        <dbReference type="ARBA" id="ARBA00012452"/>
    </source>
</evidence>
<dbReference type="GO" id="GO:0006749">
    <property type="term" value="P:glutathione metabolic process"/>
    <property type="evidence" value="ECO:0007669"/>
    <property type="project" value="TreeGrafter"/>
</dbReference>
<name>A0A5M9JCC3_MONFR</name>
<accession>A0A5M9JCC3</accession>
<evidence type="ECO:0000313" key="8">
    <source>
        <dbReference type="Proteomes" id="UP000322873"/>
    </source>
</evidence>
<dbReference type="PANTHER" id="PTHR43900">
    <property type="entry name" value="GLUTATHIONE S-TRANSFERASE RHO"/>
    <property type="match status" value="1"/>
</dbReference>
<dbReference type="Pfam" id="PF02798">
    <property type="entry name" value="GST_N"/>
    <property type="match status" value="1"/>
</dbReference>
<dbReference type="PROSITE" id="PS50404">
    <property type="entry name" value="GST_NTER"/>
    <property type="match status" value="1"/>
</dbReference>
<dbReference type="Gene3D" id="3.40.30.10">
    <property type="entry name" value="Glutaredoxin"/>
    <property type="match status" value="1"/>
</dbReference>
<dbReference type="SUPFAM" id="SSF47616">
    <property type="entry name" value="GST C-terminal domain-like"/>
    <property type="match status" value="1"/>
</dbReference>
<dbReference type="SUPFAM" id="SSF52833">
    <property type="entry name" value="Thioredoxin-like"/>
    <property type="match status" value="1"/>
</dbReference>
<dbReference type="PANTHER" id="PTHR43900:SF3">
    <property type="entry name" value="GLUTATHIONE S-TRANSFERASE RHO"/>
    <property type="match status" value="1"/>
</dbReference>
<dbReference type="AlphaFoldDB" id="A0A5M9JCC3"/>
<dbReference type="VEuPathDB" id="FungiDB:MFRU_045g00230"/>
<reference evidence="7 8" key="1">
    <citation type="submission" date="2019-06" db="EMBL/GenBank/DDBJ databases">
        <title>Genome Sequence of the Brown Rot Fungal Pathogen Monilinia fructicola.</title>
        <authorList>
            <person name="De Miccolis Angelini R.M."/>
            <person name="Landi L."/>
            <person name="Abate D."/>
            <person name="Pollastro S."/>
            <person name="Romanazzi G."/>
            <person name="Faretra F."/>
        </authorList>
    </citation>
    <scope>NUCLEOTIDE SEQUENCE [LARGE SCALE GENOMIC DNA]</scope>
    <source>
        <strain evidence="7 8">Mfrc123</strain>
    </source>
</reference>
<dbReference type="EC" id="2.5.1.18" evidence="2"/>
<dbReference type="InterPro" id="IPR040079">
    <property type="entry name" value="Glutathione_S-Trfase"/>
</dbReference>
<dbReference type="Pfam" id="PF00043">
    <property type="entry name" value="GST_C"/>
    <property type="match status" value="1"/>
</dbReference>
<dbReference type="SFLD" id="SFLDS00019">
    <property type="entry name" value="Glutathione_Transferase_(cytos"/>
    <property type="match status" value="1"/>
</dbReference>
<dbReference type="InterPro" id="IPR036282">
    <property type="entry name" value="Glutathione-S-Trfase_C_sf"/>
</dbReference>
<keyword evidence="3" id="KW-0808">Transferase</keyword>
<dbReference type="GO" id="GO:0005737">
    <property type="term" value="C:cytoplasm"/>
    <property type="evidence" value="ECO:0007669"/>
    <property type="project" value="TreeGrafter"/>
</dbReference>
<dbReference type="CDD" id="cd03053">
    <property type="entry name" value="GST_N_Phi"/>
    <property type="match status" value="1"/>
</dbReference>
<dbReference type="InterPro" id="IPR036249">
    <property type="entry name" value="Thioredoxin-like_sf"/>
</dbReference>
<dbReference type="PROSITE" id="PS50405">
    <property type="entry name" value="GST_CTER"/>
    <property type="match status" value="1"/>
</dbReference>
<evidence type="ECO:0000256" key="4">
    <source>
        <dbReference type="ARBA" id="ARBA00047960"/>
    </source>
</evidence>
<comment type="catalytic activity">
    <reaction evidence="4">
        <text>RX + glutathione = an S-substituted glutathione + a halide anion + H(+)</text>
        <dbReference type="Rhea" id="RHEA:16437"/>
        <dbReference type="ChEBI" id="CHEBI:15378"/>
        <dbReference type="ChEBI" id="CHEBI:16042"/>
        <dbReference type="ChEBI" id="CHEBI:17792"/>
        <dbReference type="ChEBI" id="CHEBI:57925"/>
        <dbReference type="ChEBI" id="CHEBI:90779"/>
        <dbReference type="EC" id="2.5.1.18"/>
    </reaction>
</comment>
<feature type="domain" description="GST N-terminal" evidence="5">
    <location>
        <begin position="62"/>
        <end position="143"/>
    </location>
</feature>
<dbReference type="GO" id="GO:0043295">
    <property type="term" value="F:glutathione binding"/>
    <property type="evidence" value="ECO:0007669"/>
    <property type="project" value="TreeGrafter"/>
</dbReference>
<dbReference type="Gene3D" id="1.20.1050.10">
    <property type="match status" value="1"/>
</dbReference>
<evidence type="ECO:0000256" key="3">
    <source>
        <dbReference type="ARBA" id="ARBA00022679"/>
    </source>
</evidence>
<dbReference type="FunFam" id="1.20.1050.10:FF:000004">
    <property type="entry name" value="Glutathione S-transferase F2"/>
    <property type="match status" value="1"/>
</dbReference>
<dbReference type="InterPro" id="IPR004045">
    <property type="entry name" value="Glutathione_S-Trfase_N"/>
</dbReference>
<dbReference type="FunFam" id="3.40.30.10:FF:000016">
    <property type="entry name" value="Glutathione S-transferase F2"/>
    <property type="match status" value="1"/>
</dbReference>
<dbReference type="GO" id="GO:0009636">
    <property type="term" value="P:response to toxic substance"/>
    <property type="evidence" value="ECO:0007669"/>
    <property type="project" value="UniProtKB-ARBA"/>
</dbReference>
<comment type="similarity">
    <text evidence="1">Belongs to the GST superfamily. Phi family.</text>
</comment>
<keyword evidence="8" id="KW-1185">Reference proteome</keyword>
<dbReference type="InterPro" id="IPR004046">
    <property type="entry name" value="GST_C"/>
</dbReference>
<evidence type="ECO:0000259" key="6">
    <source>
        <dbReference type="PROSITE" id="PS50405"/>
    </source>
</evidence>
<evidence type="ECO:0000256" key="1">
    <source>
        <dbReference type="ARBA" id="ARBA00010128"/>
    </source>
</evidence>
<organism evidence="7 8">
    <name type="scientific">Monilinia fructicola</name>
    <name type="common">Brown rot fungus</name>
    <name type="synonym">Ciboria fructicola</name>
    <dbReference type="NCBI Taxonomy" id="38448"/>
    <lineage>
        <taxon>Eukaryota</taxon>
        <taxon>Fungi</taxon>
        <taxon>Dikarya</taxon>
        <taxon>Ascomycota</taxon>
        <taxon>Pezizomycotina</taxon>
        <taxon>Leotiomycetes</taxon>
        <taxon>Helotiales</taxon>
        <taxon>Sclerotiniaceae</taxon>
        <taxon>Monilinia</taxon>
    </lineage>
</organism>
<dbReference type="SFLD" id="SFLDG00358">
    <property type="entry name" value="Main_(cytGST)"/>
    <property type="match status" value="1"/>
</dbReference>
<protein>
    <recommendedName>
        <fullName evidence="2">glutathione transferase</fullName>
        <ecNumber evidence="2">2.5.1.18</ecNumber>
    </recommendedName>
</protein>
<dbReference type="GO" id="GO:0004364">
    <property type="term" value="F:glutathione transferase activity"/>
    <property type="evidence" value="ECO:0007669"/>
    <property type="project" value="UniProtKB-EC"/>
</dbReference>
<comment type="caution">
    <text evidence="7">The sequence shown here is derived from an EMBL/GenBank/DDBJ whole genome shotgun (WGS) entry which is preliminary data.</text>
</comment>
<dbReference type="Proteomes" id="UP000322873">
    <property type="component" value="Unassembled WGS sequence"/>
</dbReference>
<dbReference type="EMBL" id="VICG01000014">
    <property type="protein sequence ID" value="KAA8565306.1"/>
    <property type="molecule type" value="Genomic_DNA"/>
</dbReference>